<organism evidence="2 3">
    <name type="scientific">Diaporthe helianthi</name>
    <dbReference type="NCBI Taxonomy" id="158607"/>
    <lineage>
        <taxon>Eukaryota</taxon>
        <taxon>Fungi</taxon>
        <taxon>Dikarya</taxon>
        <taxon>Ascomycota</taxon>
        <taxon>Pezizomycotina</taxon>
        <taxon>Sordariomycetes</taxon>
        <taxon>Sordariomycetidae</taxon>
        <taxon>Diaporthales</taxon>
        <taxon>Diaporthaceae</taxon>
        <taxon>Diaporthe</taxon>
    </lineage>
</organism>
<protein>
    <submittedName>
        <fullName evidence="2">Uncharacterized protein</fullName>
    </submittedName>
</protein>
<dbReference type="InParanoid" id="A0A2P5IFT1"/>
<evidence type="ECO:0000256" key="1">
    <source>
        <dbReference type="SAM" id="MobiDB-lite"/>
    </source>
</evidence>
<keyword evidence="3" id="KW-1185">Reference proteome</keyword>
<evidence type="ECO:0000313" key="3">
    <source>
        <dbReference type="Proteomes" id="UP000094444"/>
    </source>
</evidence>
<reference evidence="2" key="1">
    <citation type="submission" date="2017-09" db="EMBL/GenBank/DDBJ databases">
        <title>Polyketide synthases of a Diaporthe helianthi virulent isolate.</title>
        <authorList>
            <person name="Baroncelli R."/>
        </authorList>
    </citation>
    <scope>NUCLEOTIDE SEQUENCE [LARGE SCALE GENOMIC DNA]</scope>
    <source>
        <strain evidence="2">7/96</strain>
    </source>
</reference>
<sequence>MCIQPNSQTGKKVSSQASPKAPQLFSSGCGQCSGQPAPSTDPMTRWVREPPRTEPWNGLDKSAPSGQRSLSYSGNRPATSSDTGATTG</sequence>
<dbReference type="Proteomes" id="UP000094444">
    <property type="component" value="Unassembled WGS sequence"/>
</dbReference>
<comment type="caution">
    <text evidence="2">The sequence shown here is derived from an EMBL/GenBank/DDBJ whole genome shotgun (WGS) entry which is preliminary data.</text>
</comment>
<feature type="compositionally biased region" description="Polar residues" evidence="1">
    <location>
        <begin position="1"/>
        <end position="42"/>
    </location>
</feature>
<dbReference type="AlphaFoldDB" id="A0A2P5IFT1"/>
<feature type="region of interest" description="Disordered" evidence="1">
    <location>
        <begin position="1"/>
        <end position="88"/>
    </location>
</feature>
<dbReference type="EMBL" id="MAVT02000010">
    <property type="protein sequence ID" value="POS81341.1"/>
    <property type="molecule type" value="Genomic_DNA"/>
</dbReference>
<dbReference type="OrthoDB" id="10341435at2759"/>
<evidence type="ECO:0000313" key="2">
    <source>
        <dbReference type="EMBL" id="POS81341.1"/>
    </source>
</evidence>
<accession>A0A2P5IFT1</accession>
<feature type="compositionally biased region" description="Polar residues" evidence="1">
    <location>
        <begin position="64"/>
        <end position="88"/>
    </location>
</feature>
<name>A0A2P5IFT1_DIAHE</name>
<gene>
    <name evidence="2" type="ORF">DHEL01_v200271</name>
</gene>
<proteinExistence type="predicted"/>